<gene>
    <name evidence="1" type="ORF">ACOLOM_LOCUS4846</name>
</gene>
<evidence type="ECO:0000313" key="1">
    <source>
        <dbReference type="EMBL" id="CAG8550818.1"/>
    </source>
</evidence>
<evidence type="ECO:0000313" key="2">
    <source>
        <dbReference type="Proteomes" id="UP000789525"/>
    </source>
</evidence>
<name>A0ACA9LTY7_9GLOM</name>
<comment type="caution">
    <text evidence="1">The sequence shown here is derived from an EMBL/GenBank/DDBJ whole genome shotgun (WGS) entry which is preliminary data.</text>
</comment>
<reference evidence="1" key="1">
    <citation type="submission" date="2021-06" db="EMBL/GenBank/DDBJ databases">
        <authorList>
            <person name="Kallberg Y."/>
            <person name="Tangrot J."/>
            <person name="Rosling A."/>
        </authorList>
    </citation>
    <scope>NUCLEOTIDE SEQUENCE</scope>
    <source>
        <strain evidence="1">CL356</strain>
    </source>
</reference>
<organism evidence="1 2">
    <name type="scientific">Acaulospora colombiana</name>
    <dbReference type="NCBI Taxonomy" id="27376"/>
    <lineage>
        <taxon>Eukaryota</taxon>
        <taxon>Fungi</taxon>
        <taxon>Fungi incertae sedis</taxon>
        <taxon>Mucoromycota</taxon>
        <taxon>Glomeromycotina</taxon>
        <taxon>Glomeromycetes</taxon>
        <taxon>Diversisporales</taxon>
        <taxon>Acaulosporaceae</taxon>
        <taxon>Acaulospora</taxon>
    </lineage>
</organism>
<proteinExistence type="predicted"/>
<dbReference type="EMBL" id="CAJVPT010008327">
    <property type="protein sequence ID" value="CAG8550818.1"/>
    <property type="molecule type" value="Genomic_DNA"/>
</dbReference>
<dbReference type="Proteomes" id="UP000789525">
    <property type="component" value="Unassembled WGS sequence"/>
</dbReference>
<keyword evidence="2" id="KW-1185">Reference proteome</keyword>
<feature type="non-terminal residue" evidence="1">
    <location>
        <position position="75"/>
    </location>
</feature>
<accession>A0ACA9LTY7</accession>
<sequence length="75" mass="8192">MSSEVRAGTSRSASSTSKTWINAYLVLYNVASWIGWAYVLGSTLSTLAQNNVDYTIVYDRIGWSLAIVQTGAILE</sequence>
<protein>
    <submittedName>
        <fullName evidence="1">6385_t:CDS:1</fullName>
    </submittedName>
</protein>